<proteinExistence type="inferred from homology"/>
<comment type="similarity">
    <text evidence="5">Belongs to the bacterial secretin family.</text>
</comment>
<gene>
    <name evidence="7" type="ORF">SAMN04487931_104326</name>
</gene>
<dbReference type="InterPro" id="IPR004846">
    <property type="entry name" value="T2SS/T3SS_dom"/>
</dbReference>
<dbReference type="EMBL" id="FNLL01000004">
    <property type="protein sequence ID" value="SDU10505.1"/>
    <property type="molecule type" value="Genomic_DNA"/>
</dbReference>
<dbReference type="InterPro" id="IPR013355">
    <property type="entry name" value="Pilus_4_PilQ"/>
</dbReference>
<dbReference type="GO" id="GO:0016020">
    <property type="term" value="C:membrane"/>
    <property type="evidence" value="ECO:0007669"/>
    <property type="project" value="UniProtKB-SubCell"/>
</dbReference>
<dbReference type="Gene3D" id="3.30.1370.120">
    <property type="match status" value="1"/>
</dbReference>
<evidence type="ECO:0000259" key="6">
    <source>
        <dbReference type="Pfam" id="PF00263"/>
    </source>
</evidence>
<dbReference type="NCBIfam" id="TIGR02515">
    <property type="entry name" value="IV_pilus_PilQ"/>
    <property type="match status" value="1"/>
</dbReference>
<organism evidence="7 8">
    <name type="scientific">Desulfobacula phenolica</name>
    <dbReference type="NCBI Taxonomy" id="90732"/>
    <lineage>
        <taxon>Bacteria</taxon>
        <taxon>Pseudomonadati</taxon>
        <taxon>Thermodesulfobacteriota</taxon>
        <taxon>Desulfobacteria</taxon>
        <taxon>Desulfobacterales</taxon>
        <taxon>Desulfobacteraceae</taxon>
        <taxon>Desulfobacula</taxon>
    </lineage>
</organism>
<evidence type="ECO:0000256" key="5">
    <source>
        <dbReference type="RuleBase" id="RU004003"/>
    </source>
</evidence>
<evidence type="ECO:0000313" key="7">
    <source>
        <dbReference type="EMBL" id="SDU10505.1"/>
    </source>
</evidence>
<evidence type="ECO:0000256" key="1">
    <source>
        <dbReference type="ARBA" id="ARBA00004370"/>
    </source>
</evidence>
<dbReference type="PROSITE" id="PS51257">
    <property type="entry name" value="PROKAR_LIPOPROTEIN"/>
    <property type="match status" value="1"/>
</dbReference>
<evidence type="ECO:0000313" key="8">
    <source>
        <dbReference type="Proteomes" id="UP000199608"/>
    </source>
</evidence>
<dbReference type="PANTHER" id="PTHR30604:SF1">
    <property type="entry name" value="DNA UTILIZATION PROTEIN HOFQ"/>
    <property type="match status" value="1"/>
</dbReference>
<dbReference type="InterPro" id="IPR001775">
    <property type="entry name" value="GspD/PilQ"/>
</dbReference>
<dbReference type="Pfam" id="PF00263">
    <property type="entry name" value="Secretin"/>
    <property type="match status" value="1"/>
</dbReference>
<dbReference type="AlphaFoldDB" id="A0A1H2FT39"/>
<keyword evidence="3" id="KW-0472">Membrane</keyword>
<dbReference type="Proteomes" id="UP000199608">
    <property type="component" value="Unassembled WGS sequence"/>
</dbReference>
<evidence type="ECO:0000256" key="4">
    <source>
        <dbReference type="ARBA" id="ARBA00023237"/>
    </source>
</evidence>
<reference evidence="8" key="1">
    <citation type="submission" date="2016-10" db="EMBL/GenBank/DDBJ databases">
        <authorList>
            <person name="Varghese N."/>
            <person name="Submissions S."/>
        </authorList>
    </citation>
    <scope>NUCLEOTIDE SEQUENCE [LARGE SCALE GENOMIC DNA]</scope>
    <source>
        <strain evidence="8">DSM 3384</strain>
    </source>
</reference>
<comment type="subcellular location">
    <subcellularLocation>
        <location evidence="1">Membrane</location>
    </subcellularLocation>
</comment>
<dbReference type="PANTHER" id="PTHR30604">
    <property type="entry name" value="PROTEIN TRANSPORT PROTEIN HOFQ"/>
    <property type="match status" value="1"/>
</dbReference>
<dbReference type="Gene3D" id="3.30.1370.130">
    <property type="match status" value="1"/>
</dbReference>
<name>A0A1H2FT39_9BACT</name>
<evidence type="ECO:0000256" key="3">
    <source>
        <dbReference type="ARBA" id="ARBA00023136"/>
    </source>
</evidence>
<dbReference type="PRINTS" id="PR00811">
    <property type="entry name" value="BCTERIALGSPD"/>
</dbReference>
<keyword evidence="4" id="KW-0998">Cell outer membrane</keyword>
<dbReference type="InterPro" id="IPR038591">
    <property type="entry name" value="NolW-like_sf"/>
</dbReference>
<feature type="domain" description="Type II/III secretion system secretin-like" evidence="6">
    <location>
        <begin position="394"/>
        <end position="550"/>
    </location>
</feature>
<dbReference type="RefSeq" id="WP_092232860.1">
    <property type="nucleotide sequence ID" value="NZ_FNLL01000004.1"/>
</dbReference>
<keyword evidence="2" id="KW-0813">Transport</keyword>
<protein>
    <submittedName>
        <fullName evidence="7">Type IV pilus assembly protein PilQ</fullName>
    </submittedName>
</protein>
<accession>A0A1H2FT39</accession>
<dbReference type="InterPro" id="IPR051808">
    <property type="entry name" value="Type_IV_pilus_biogenesis"/>
</dbReference>
<evidence type="ECO:0000256" key="2">
    <source>
        <dbReference type="ARBA" id="ARBA00022448"/>
    </source>
</evidence>
<dbReference type="GO" id="GO:0009306">
    <property type="term" value="P:protein secretion"/>
    <property type="evidence" value="ECO:0007669"/>
    <property type="project" value="InterPro"/>
</dbReference>
<sequence length="559" mass="61738">MRTLLSRMGLITGSVFLGMSILLFGCASPQLNEKKTQTAEQVKKWQALADKSVSITPVPVAKKHDDSVLEDMFPPVNTDEAESATKAVDTRKLPTMPVTMKMYDISLPVLIRTLAKVANLDIMINESVKGQTKIVITDVPWNQAFLGVLDTFGLTYEWTGDIVRVVSVEDLKKKQELMEARQNYEKMKNKHDLTLMQQAQKKKQLEPLVTKIIKIHYADLPSLQKNLIQYLSAREKQDGAGTVAALTTDPAAGPEDSGLHGSVMIDEFSNSLILHVSRSDIKKIMPLVRRLDQPIKQVLIEAHIVEAESNTGKELGVQWGGLGTAATTSRESFSIGGNMTEFAQSLKYENGVNQPYQPVDGNIVNLPTMAATGMSLGVMAQKAGEYVLYAQLLALEEQGRLNILSKPSITTLDHRMAIIKSGKEVPFQTVEDGEISIEWKEAVIKLEVTPHIIDDQIIRLEIVTHKDELDFTNEVNGNPTIITKNAQTTVMLFDGQTTVIGGLNKEKTSGGEDGVPGLKNVPGLGWLFKSVGKEEEMEELLIFITPHILKEETVNIRTQ</sequence>
<keyword evidence="8" id="KW-1185">Reference proteome</keyword>